<feature type="transmembrane region" description="Helical" evidence="6">
    <location>
        <begin position="413"/>
        <end position="430"/>
    </location>
</feature>
<feature type="region of interest" description="Disordered" evidence="5">
    <location>
        <begin position="12"/>
        <end position="36"/>
    </location>
</feature>
<feature type="transmembrane region" description="Helical" evidence="6">
    <location>
        <begin position="442"/>
        <end position="461"/>
    </location>
</feature>
<reference evidence="7" key="1">
    <citation type="submission" date="2021-07" db="EMBL/GenBank/DDBJ databases">
        <authorList>
            <person name="Catto M.A."/>
            <person name="Jacobson A."/>
            <person name="Kennedy G."/>
            <person name="Labadie P."/>
            <person name="Hunt B.G."/>
            <person name="Srinivasan R."/>
        </authorList>
    </citation>
    <scope>NUCLEOTIDE SEQUENCE</scope>
    <source>
        <strain evidence="7">PL_HMW_Pooled</strain>
        <tissue evidence="7">Head</tissue>
    </source>
</reference>
<gene>
    <name evidence="7" type="ORF">KUF71_025426</name>
</gene>
<protein>
    <submittedName>
        <fullName evidence="7">Sterol O-acyltransferase 1</fullName>
    </submittedName>
</protein>
<reference evidence="7" key="2">
    <citation type="journal article" date="2023" name="BMC Genomics">
        <title>Pest status, molecular evolution, and epigenetic factors derived from the genome assembly of Frankliniella fusca, a thysanopteran phytovirus vector.</title>
        <authorList>
            <person name="Catto M.A."/>
            <person name="Labadie P.E."/>
            <person name="Jacobson A.L."/>
            <person name="Kennedy G.G."/>
            <person name="Srinivasan R."/>
            <person name="Hunt B.G."/>
        </authorList>
    </citation>
    <scope>NUCLEOTIDE SEQUENCE</scope>
    <source>
        <strain evidence="7">PL_HMW_Pooled</strain>
    </source>
</reference>
<dbReference type="GO" id="GO:0008203">
    <property type="term" value="P:cholesterol metabolic process"/>
    <property type="evidence" value="ECO:0007669"/>
    <property type="project" value="TreeGrafter"/>
</dbReference>
<keyword evidence="8" id="KW-1185">Reference proteome</keyword>
<dbReference type="Proteomes" id="UP001219518">
    <property type="component" value="Unassembled WGS sequence"/>
</dbReference>
<dbReference type="PANTHER" id="PTHR10408">
    <property type="entry name" value="STEROL O-ACYLTRANSFERASE"/>
    <property type="match status" value="1"/>
</dbReference>
<keyword evidence="6" id="KW-0812">Transmembrane</keyword>
<comment type="caution">
    <text evidence="7">The sequence shown here is derived from an EMBL/GenBank/DDBJ whole genome shotgun (WGS) entry which is preliminary data.</text>
</comment>
<dbReference type="EMBL" id="JAHWGI010000492">
    <property type="protein sequence ID" value="KAK3916133.1"/>
    <property type="molecule type" value="Genomic_DNA"/>
</dbReference>
<dbReference type="InterPro" id="IPR014371">
    <property type="entry name" value="Oat_ACAT_DAG_ARE"/>
</dbReference>
<evidence type="ECO:0000256" key="4">
    <source>
        <dbReference type="ARBA" id="ARBA00023315"/>
    </source>
</evidence>
<sequence>MDLLCGISLPARNKYDSRRPPGNFESSRLSASPARTRHTAALRRDGMGVDGAGACGVQEADLGTGTGPPASPALAKQREETVVRRHEQDLAVHGRTAYSVAILASGTYFVYLILEDIKKDGSVSILHWSLLARSFSPRTLAHLVGLWLSLNAALVCANVGFRCWRAGRGAKFAQNPFFWDGMWVLAALMLHVAMLVVPVVVAYLVDLPASAICALCCEQTRLLMKSYAYLREHVRAALADPRRDSNDSLSHLAYYMFAPTLMYCDTYERAARVRPAALLGHAAAFLATLCTMVVATGRGALRPFCAEDAVLLDLVPWRGAPRHVYQLGLVLLRAVPAGAVLALGSGQALHHWHRVFAEGMRFRERAFTGAWLNKYIFKEMLSLGFSSLKCKIVTVMVSAAFHEYVTAVSLGYLVPYFFIFYISGAVFVLLDPFGLQKQSFGNLFVILTYSGGVASLLSFYFTESTARIHCPKLVEGPLDIFIPRSFMCENPFNNCTFI</sequence>
<dbReference type="GO" id="GO:0005789">
    <property type="term" value="C:endoplasmic reticulum membrane"/>
    <property type="evidence" value="ECO:0007669"/>
    <property type="project" value="UniProtKB-SubCell"/>
</dbReference>
<comment type="subcellular location">
    <subcellularLocation>
        <location evidence="1">Endoplasmic reticulum membrane</location>
        <topology evidence="1">Multi-pass membrane protein</topology>
    </subcellularLocation>
</comment>
<evidence type="ECO:0000313" key="8">
    <source>
        <dbReference type="Proteomes" id="UP001219518"/>
    </source>
</evidence>
<accession>A0AAE1H7P8</accession>
<organism evidence="7 8">
    <name type="scientific">Frankliniella fusca</name>
    <dbReference type="NCBI Taxonomy" id="407009"/>
    <lineage>
        <taxon>Eukaryota</taxon>
        <taxon>Metazoa</taxon>
        <taxon>Ecdysozoa</taxon>
        <taxon>Arthropoda</taxon>
        <taxon>Hexapoda</taxon>
        <taxon>Insecta</taxon>
        <taxon>Pterygota</taxon>
        <taxon>Neoptera</taxon>
        <taxon>Paraneoptera</taxon>
        <taxon>Thysanoptera</taxon>
        <taxon>Terebrantia</taxon>
        <taxon>Thripoidea</taxon>
        <taxon>Thripidae</taxon>
        <taxon>Frankliniella</taxon>
    </lineage>
</organism>
<feature type="transmembrane region" description="Helical" evidence="6">
    <location>
        <begin position="276"/>
        <end position="295"/>
    </location>
</feature>
<name>A0AAE1H7P8_9NEOP</name>
<evidence type="ECO:0000256" key="3">
    <source>
        <dbReference type="ARBA" id="ARBA00022824"/>
    </source>
</evidence>
<keyword evidence="4" id="KW-0012">Acyltransferase</keyword>
<evidence type="ECO:0000256" key="6">
    <source>
        <dbReference type="SAM" id="Phobius"/>
    </source>
</evidence>
<evidence type="ECO:0000256" key="1">
    <source>
        <dbReference type="ARBA" id="ARBA00004477"/>
    </source>
</evidence>
<dbReference type="PANTHER" id="PTHR10408:SF8">
    <property type="entry name" value="O-ACYLTRANSFERASE"/>
    <property type="match status" value="1"/>
</dbReference>
<dbReference type="GO" id="GO:0008374">
    <property type="term" value="F:O-acyltransferase activity"/>
    <property type="evidence" value="ECO:0007669"/>
    <property type="project" value="InterPro"/>
</dbReference>
<feature type="transmembrane region" description="Helical" evidence="6">
    <location>
        <begin position="96"/>
        <end position="114"/>
    </location>
</feature>
<evidence type="ECO:0000256" key="5">
    <source>
        <dbReference type="SAM" id="MobiDB-lite"/>
    </source>
</evidence>
<keyword evidence="6" id="KW-1133">Transmembrane helix</keyword>
<keyword evidence="6" id="KW-0472">Membrane</keyword>
<evidence type="ECO:0000256" key="2">
    <source>
        <dbReference type="ARBA" id="ARBA00022679"/>
    </source>
</evidence>
<keyword evidence="3" id="KW-0256">Endoplasmic reticulum</keyword>
<keyword evidence="2" id="KW-0808">Transferase</keyword>
<feature type="transmembrane region" description="Helical" evidence="6">
    <location>
        <begin position="182"/>
        <end position="205"/>
    </location>
</feature>
<dbReference type="AlphaFoldDB" id="A0AAE1H7P8"/>
<feature type="transmembrane region" description="Helical" evidence="6">
    <location>
        <begin position="140"/>
        <end position="161"/>
    </location>
</feature>
<evidence type="ECO:0000313" key="7">
    <source>
        <dbReference type="EMBL" id="KAK3916133.1"/>
    </source>
</evidence>
<proteinExistence type="predicted"/>